<name>A0A8T2NTX6_9TELE</name>
<dbReference type="GO" id="GO:0019722">
    <property type="term" value="P:calcium-mediated signaling"/>
    <property type="evidence" value="ECO:0007669"/>
    <property type="project" value="TreeGrafter"/>
</dbReference>
<feature type="domain" description="G-protein coupled receptors family 1 profile" evidence="9">
    <location>
        <begin position="121"/>
        <end position="193"/>
    </location>
</feature>
<evidence type="ECO:0000256" key="5">
    <source>
        <dbReference type="ARBA" id="ARBA00023136"/>
    </source>
</evidence>
<dbReference type="PANTHER" id="PTHR10489:SF951">
    <property type="entry name" value="RELAXIN FAMILY PEPTIDE_INSL5 RECEPTOR 4"/>
    <property type="match status" value="1"/>
</dbReference>
<dbReference type="Proteomes" id="UP000824540">
    <property type="component" value="Unassembled WGS sequence"/>
</dbReference>
<proteinExistence type="predicted"/>
<dbReference type="InterPro" id="IPR000276">
    <property type="entry name" value="GPCR_Rhodpsn"/>
</dbReference>
<evidence type="ECO:0000259" key="9">
    <source>
        <dbReference type="PROSITE" id="PS50262"/>
    </source>
</evidence>
<gene>
    <name evidence="10" type="ORF">JZ751_015976</name>
</gene>
<comment type="subcellular location">
    <subcellularLocation>
        <location evidence="1">Membrane</location>
    </subcellularLocation>
</comment>
<dbReference type="EMBL" id="JAFBMS010000027">
    <property type="protein sequence ID" value="KAG9342561.1"/>
    <property type="molecule type" value="Genomic_DNA"/>
</dbReference>
<dbReference type="Gene3D" id="1.20.1070.10">
    <property type="entry name" value="Rhodopsin 7-helix transmembrane proteins"/>
    <property type="match status" value="2"/>
</dbReference>
<evidence type="ECO:0000256" key="4">
    <source>
        <dbReference type="ARBA" id="ARBA00023040"/>
    </source>
</evidence>
<feature type="transmembrane region" description="Helical" evidence="8">
    <location>
        <begin position="82"/>
        <end position="105"/>
    </location>
</feature>
<evidence type="ECO:0000313" key="11">
    <source>
        <dbReference type="Proteomes" id="UP000824540"/>
    </source>
</evidence>
<evidence type="ECO:0000256" key="1">
    <source>
        <dbReference type="ARBA" id="ARBA00004370"/>
    </source>
</evidence>
<dbReference type="AlphaFoldDB" id="A0A8T2NTX6"/>
<dbReference type="PRINTS" id="PR00237">
    <property type="entry name" value="GPCRRHODOPSN"/>
</dbReference>
<keyword evidence="11" id="KW-1185">Reference proteome</keyword>
<dbReference type="Pfam" id="PF00001">
    <property type="entry name" value="7tm_1"/>
    <property type="match status" value="2"/>
</dbReference>
<dbReference type="SUPFAM" id="SSF81321">
    <property type="entry name" value="Family A G protein-coupled receptor-like"/>
    <property type="match status" value="1"/>
</dbReference>
<sequence length="193" mass="21161">MNSSDASLNSGWQEGPEEEILGNFPAASYNATLTFNKTNASGSSIFNLRDLDKADFVGDGLIGNILVLHLMKSKQVWKKSHINLFVTSLAVTDFQFVLTLPFWAVENALDFTWLFGKAMSMSVARYLSVASALKSKRRRQCFSALWMSLLIWVAAIIAALPHAIFSTTATVSNEELCLVKFPDKSADGVGDSN</sequence>
<organism evidence="10 11">
    <name type="scientific">Albula glossodonta</name>
    <name type="common">roundjaw bonefish</name>
    <dbReference type="NCBI Taxonomy" id="121402"/>
    <lineage>
        <taxon>Eukaryota</taxon>
        <taxon>Metazoa</taxon>
        <taxon>Chordata</taxon>
        <taxon>Craniata</taxon>
        <taxon>Vertebrata</taxon>
        <taxon>Euteleostomi</taxon>
        <taxon>Actinopterygii</taxon>
        <taxon>Neopterygii</taxon>
        <taxon>Teleostei</taxon>
        <taxon>Albuliformes</taxon>
        <taxon>Albulidae</taxon>
        <taxon>Albula</taxon>
    </lineage>
</organism>
<dbReference type="InterPro" id="IPR050119">
    <property type="entry name" value="CCR1-9-like"/>
</dbReference>
<dbReference type="GO" id="GO:0016493">
    <property type="term" value="F:C-C chemokine receptor activity"/>
    <property type="evidence" value="ECO:0007669"/>
    <property type="project" value="TreeGrafter"/>
</dbReference>
<dbReference type="GO" id="GO:0019957">
    <property type="term" value="F:C-C chemokine binding"/>
    <property type="evidence" value="ECO:0007669"/>
    <property type="project" value="TreeGrafter"/>
</dbReference>
<dbReference type="GO" id="GO:0009897">
    <property type="term" value="C:external side of plasma membrane"/>
    <property type="evidence" value="ECO:0007669"/>
    <property type="project" value="TreeGrafter"/>
</dbReference>
<feature type="transmembrane region" description="Helical" evidence="8">
    <location>
        <begin position="145"/>
        <end position="165"/>
    </location>
</feature>
<keyword evidence="6" id="KW-0675">Receptor</keyword>
<evidence type="ECO:0000313" key="10">
    <source>
        <dbReference type="EMBL" id="KAG9342561.1"/>
    </source>
</evidence>
<comment type="caution">
    <text evidence="10">The sequence shown here is derived from an EMBL/GenBank/DDBJ whole genome shotgun (WGS) entry which is preliminary data.</text>
</comment>
<keyword evidence="3 8" id="KW-1133">Transmembrane helix</keyword>
<evidence type="ECO:0000256" key="7">
    <source>
        <dbReference type="ARBA" id="ARBA00023224"/>
    </source>
</evidence>
<keyword evidence="5 8" id="KW-0472">Membrane</keyword>
<dbReference type="GO" id="GO:0006955">
    <property type="term" value="P:immune response"/>
    <property type="evidence" value="ECO:0007669"/>
    <property type="project" value="TreeGrafter"/>
</dbReference>
<dbReference type="OrthoDB" id="9936726at2759"/>
<feature type="transmembrane region" description="Helical" evidence="8">
    <location>
        <begin position="111"/>
        <end position="133"/>
    </location>
</feature>
<reference evidence="10" key="1">
    <citation type="thesis" date="2021" institute="BYU ScholarsArchive" country="Provo, UT, USA">
        <title>Applications of and Algorithms for Genome Assembly and Genomic Analyses with an Emphasis on Marine Teleosts.</title>
        <authorList>
            <person name="Pickett B.D."/>
        </authorList>
    </citation>
    <scope>NUCLEOTIDE SEQUENCE</scope>
    <source>
        <strain evidence="10">HI-2016</strain>
    </source>
</reference>
<keyword evidence="4" id="KW-0297">G-protein coupled receptor</keyword>
<dbReference type="InterPro" id="IPR017452">
    <property type="entry name" value="GPCR_Rhodpsn_7TM"/>
</dbReference>
<evidence type="ECO:0000256" key="2">
    <source>
        <dbReference type="ARBA" id="ARBA00022692"/>
    </source>
</evidence>
<dbReference type="PROSITE" id="PS50262">
    <property type="entry name" value="G_PROTEIN_RECEP_F1_2"/>
    <property type="match status" value="2"/>
</dbReference>
<evidence type="ECO:0000256" key="3">
    <source>
        <dbReference type="ARBA" id="ARBA00022989"/>
    </source>
</evidence>
<keyword evidence="7" id="KW-0807">Transducer</keyword>
<evidence type="ECO:0000256" key="6">
    <source>
        <dbReference type="ARBA" id="ARBA00023170"/>
    </source>
</evidence>
<feature type="domain" description="G-protein coupled receptors family 1 profile" evidence="9">
    <location>
        <begin position="63"/>
        <end position="119"/>
    </location>
</feature>
<accession>A0A8T2NTX6</accession>
<dbReference type="GO" id="GO:0060326">
    <property type="term" value="P:cell chemotaxis"/>
    <property type="evidence" value="ECO:0007669"/>
    <property type="project" value="TreeGrafter"/>
</dbReference>
<dbReference type="GO" id="GO:0007204">
    <property type="term" value="P:positive regulation of cytosolic calcium ion concentration"/>
    <property type="evidence" value="ECO:0007669"/>
    <property type="project" value="TreeGrafter"/>
</dbReference>
<dbReference type="PANTHER" id="PTHR10489">
    <property type="entry name" value="CELL ADHESION MOLECULE"/>
    <property type="match status" value="1"/>
</dbReference>
<evidence type="ECO:0000256" key="8">
    <source>
        <dbReference type="SAM" id="Phobius"/>
    </source>
</evidence>
<keyword evidence="2 8" id="KW-0812">Transmembrane</keyword>
<protein>
    <recommendedName>
        <fullName evidence="9">G-protein coupled receptors family 1 profile domain-containing protein</fullName>
    </recommendedName>
</protein>